<evidence type="ECO:0000313" key="2">
    <source>
        <dbReference type="EMBL" id="KAF7196244.1"/>
    </source>
</evidence>
<dbReference type="InterPro" id="IPR011333">
    <property type="entry name" value="SKP1/BTB/POZ_sf"/>
</dbReference>
<dbReference type="Proteomes" id="UP000660729">
    <property type="component" value="Unassembled WGS sequence"/>
</dbReference>
<dbReference type="InterPro" id="IPR000210">
    <property type="entry name" value="BTB/POZ_dom"/>
</dbReference>
<sequence>MPKDILTQSSEWFEKALQANRFREGTTLVIRLPESPPAVEALLYFIHTLRLDYASEANMTIANMQNELQISFEVWMAGQKYLLPRLQDTAMSRICAVLYSISQLGGTIPCECLVKCFKIAEGSRPLQIIIADNVVDRLNRETLVVSSELAACDGFIAAIHESEVALHESSDYPQSFPRYKKPLIHDVVLGGELPEGYEDDMDKGITRHGTVWDRMPLCEECGKDAEADYGRCNGCSGSLSCGNCGSVETVKTLCSGCSGHRADAGF</sequence>
<keyword evidence="3" id="KW-1185">Reference proteome</keyword>
<name>A0A8H6VPZ3_9PEZI</name>
<accession>A0A8H6VPZ3</accession>
<protein>
    <recommendedName>
        <fullName evidence="1">BTB domain-containing protein</fullName>
    </recommendedName>
</protein>
<dbReference type="OrthoDB" id="1022638at2759"/>
<reference evidence="2" key="1">
    <citation type="submission" date="2020-04" db="EMBL/GenBank/DDBJ databases">
        <title>Draft genome resource of the tomato pathogen Pseudocercospora fuligena.</title>
        <authorList>
            <person name="Zaccaron A."/>
        </authorList>
    </citation>
    <scope>NUCLEOTIDE SEQUENCE</scope>
    <source>
        <strain evidence="2">PF001</strain>
    </source>
</reference>
<dbReference type="AlphaFoldDB" id="A0A8H6VPZ3"/>
<dbReference type="EMBL" id="JABCIY010000027">
    <property type="protein sequence ID" value="KAF7196244.1"/>
    <property type="molecule type" value="Genomic_DNA"/>
</dbReference>
<comment type="caution">
    <text evidence="2">The sequence shown here is derived from an EMBL/GenBank/DDBJ whole genome shotgun (WGS) entry which is preliminary data.</text>
</comment>
<dbReference type="PROSITE" id="PS50097">
    <property type="entry name" value="BTB"/>
    <property type="match status" value="1"/>
</dbReference>
<evidence type="ECO:0000259" key="1">
    <source>
        <dbReference type="PROSITE" id="PS50097"/>
    </source>
</evidence>
<organism evidence="2 3">
    <name type="scientific">Pseudocercospora fuligena</name>
    <dbReference type="NCBI Taxonomy" id="685502"/>
    <lineage>
        <taxon>Eukaryota</taxon>
        <taxon>Fungi</taxon>
        <taxon>Dikarya</taxon>
        <taxon>Ascomycota</taxon>
        <taxon>Pezizomycotina</taxon>
        <taxon>Dothideomycetes</taxon>
        <taxon>Dothideomycetidae</taxon>
        <taxon>Mycosphaerellales</taxon>
        <taxon>Mycosphaerellaceae</taxon>
        <taxon>Pseudocercospora</taxon>
    </lineage>
</organism>
<dbReference type="Gene3D" id="3.30.710.10">
    <property type="entry name" value="Potassium Channel Kv1.1, Chain A"/>
    <property type="match status" value="1"/>
</dbReference>
<gene>
    <name evidence="2" type="ORF">HII31_02311</name>
</gene>
<evidence type="ECO:0000313" key="3">
    <source>
        <dbReference type="Proteomes" id="UP000660729"/>
    </source>
</evidence>
<feature type="domain" description="BTB" evidence="1">
    <location>
        <begin position="1"/>
        <end position="55"/>
    </location>
</feature>
<proteinExistence type="predicted"/>